<name>I0IAG0_PHYMF</name>
<feature type="signal peptide" evidence="1">
    <location>
        <begin position="1"/>
        <end position="18"/>
    </location>
</feature>
<protein>
    <recommendedName>
        <fullName evidence="2">DUF4159 domain-containing protein</fullName>
    </recommendedName>
</protein>
<dbReference type="EMBL" id="AP012338">
    <property type="protein sequence ID" value="BAM02248.1"/>
    <property type="molecule type" value="Genomic_DNA"/>
</dbReference>
<keyword evidence="1" id="KW-0732">Signal</keyword>
<organism evidence="3 4">
    <name type="scientific">Phycisphaera mikurensis (strain NBRC 102666 / KCTC 22515 / FYK2301M01)</name>
    <dbReference type="NCBI Taxonomy" id="1142394"/>
    <lineage>
        <taxon>Bacteria</taxon>
        <taxon>Pseudomonadati</taxon>
        <taxon>Planctomycetota</taxon>
        <taxon>Phycisphaerae</taxon>
        <taxon>Phycisphaerales</taxon>
        <taxon>Phycisphaeraceae</taxon>
        <taxon>Phycisphaera</taxon>
    </lineage>
</organism>
<evidence type="ECO:0000313" key="3">
    <source>
        <dbReference type="EMBL" id="BAM02248.1"/>
    </source>
</evidence>
<gene>
    <name evidence="3" type="ordered locus">PSMK_00890</name>
</gene>
<evidence type="ECO:0000313" key="4">
    <source>
        <dbReference type="Proteomes" id="UP000007881"/>
    </source>
</evidence>
<dbReference type="Pfam" id="PF13709">
    <property type="entry name" value="DUF4159"/>
    <property type="match status" value="1"/>
</dbReference>
<evidence type="ECO:0000256" key="1">
    <source>
        <dbReference type="SAM" id="SignalP"/>
    </source>
</evidence>
<reference evidence="3 4" key="1">
    <citation type="submission" date="2012-02" db="EMBL/GenBank/DDBJ databases">
        <title>Complete genome sequence of Phycisphaera mikurensis NBRC 102666.</title>
        <authorList>
            <person name="Ankai A."/>
            <person name="Hosoyama A."/>
            <person name="Terui Y."/>
            <person name="Sekine M."/>
            <person name="Fukai R."/>
            <person name="Kato Y."/>
            <person name="Nakamura S."/>
            <person name="Yamada-Narita S."/>
            <person name="Kawakoshi A."/>
            <person name="Fukunaga Y."/>
            <person name="Yamazaki S."/>
            <person name="Fujita N."/>
        </authorList>
    </citation>
    <scope>NUCLEOTIDE SEQUENCE [LARGE SCALE GENOMIC DNA]</scope>
    <source>
        <strain evidence="4">NBRC 102666 / KCTC 22515 / FYK2301M01</strain>
    </source>
</reference>
<dbReference type="RefSeq" id="WP_014435468.1">
    <property type="nucleotide sequence ID" value="NC_017080.1"/>
</dbReference>
<dbReference type="HOGENOM" id="CLU_1150999_0_0_0"/>
<dbReference type="KEGG" id="phm:PSMK_00890"/>
<dbReference type="AlphaFoldDB" id="I0IAG0"/>
<feature type="domain" description="DUF4159" evidence="2">
    <location>
        <begin position="50"/>
        <end position="158"/>
    </location>
</feature>
<sequence length="230" mass="23198">MKLVPVLLLALLPGLAAAAAADAAAGDPPPAVAMLAYGGGKSGECFSDRFLAGFNAATDAAVAPAMERVRAADLAAARHPVAILTGEGPFTFREGEAEALRRFVAESGLLIASSGCSDPAWTASLEAALPTLLPGVTLPLPRLPAASPAFRRVFTVETSAYAKGPPRLPELRGAEGPAGRLGFVWSPEGLNDTLGVEGPCCCCGGNEVRAAEALLVNLLAVALDAGPASD</sequence>
<proteinExistence type="predicted"/>
<feature type="chain" id="PRO_5003628671" description="DUF4159 domain-containing protein" evidence="1">
    <location>
        <begin position="19"/>
        <end position="230"/>
    </location>
</feature>
<accession>I0IAG0</accession>
<dbReference type="Proteomes" id="UP000007881">
    <property type="component" value="Chromosome"/>
</dbReference>
<dbReference type="eggNOG" id="COG1657">
    <property type="taxonomic scope" value="Bacteria"/>
</dbReference>
<evidence type="ECO:0000259" key="2">
    <source>
        <dbReference type="Pfam" id="PF13709"/>
    </source>
</evidence>
<keyword evidence="4" id="KW-1185">Reference proteome</keyword>
<dbReference type="InterPro" id="IPR025297">
    <property type="entry name" value="DUF4159"/>
</dbReference>
<dbReference type="Gene3D" id="3.40.50.12140">
    <property type="entry name" value="Domain of unknown function DUF4159"/>
    <property type="match status" value="1"/>
</dbReference>